<keyword evidence="9" id="KW-1185">Reference proteome</keyword>
<feature type="region of interest" description="Disordered" evidence="5">
    <location>
        <begin position="27"/>
        <end position="57"/>
    </location>
</feature>
<sequence length="193" mass="20857">MRTKVRWLSVVLVLLALVLAACGGNTATAPDESEHDVSAAPAHDASEEHVADEAHAEAHGLPEEALQLENPIPATEESIARGREIYAQNCASCHGDEGYGDGPAAAGLDPKPANLHMGHVQMLPDGGLFWIISHGVEGTAMPAWENVLSEEDRWHVVNYIRTFDDMGMQNMHEEGGMGEMHEDGHMHEEGDSH</sequence>
<evidence type="ECO:0000256" key="6">
    <source>
        <dbReference type="SAM" id="SignalP"/>
    </source>
</evidence>
<reference evidence="8 9" key="1">
    <citation type="journal article" date="2015" name="Genome Announc.">
        <title>Draft Genome Sequence of a Heterotrophic Facultative Anaerobic Thermophilic Bacterium, Ardenticatena maritima Strain 110ST.</title>
        <authorList>
            <person name="Kawaichi S."/>
            <person name="Yoshida T."/>
            <person name="Sako Y."/>
            <person name="Nakamura R."/>
        </authorList>
    </citation>
    <scope>NUCLEOTIDE SEQUENCE [LARGE SCALE GENOMIC DNA]</scope>
    <source>
        <strain evidence="8 9">110S</strain>
    </source>
</reference>
<dbReference type="InterPro" id="IPR009056">
    <property type="entry name" value="Cyt_c-like_dom"/>
</dbReference>
<comment type="caution">
    <text evidence="8">The sequence shown here is derived from an EMBL/GenBank/DDBJ whole genome shotgun (WGS) entry which is preliminary data.</text>
</comment>
<evidence type="ECO:0000256" key="2">
    <source>
        <dbReference type="ARBA" id="ARBA00022723"/>
    </source>
</evidence>
<dbReference type="Pfam" id="PF13442">
    <property type="entry name" value="Cytochrome_CBB3"/>
    <property type="match status" value="1"/>
</dbReference>
<protein>
    <recommendedName>
        <fullName evidence="7">Cytochrome c domain-containing protein</fullName>
    </recommendedName>
</protein>
<proteinExistence type="predicted"/>
<accession>A0A0M8K9W7</accession>
<dbReference type="AlphaFoldDB" id="A0A0M8K9W7"/>
<feature type="signal peptide" evidence="6">
    <location>
        <begin position="1"/>
        <end position="23"/>
    </location>
</feature>
<evidence type="ECO:0000256" key="4">
    <source>
        <dbReference type="PROSITE-ProRule" id="PRU00433"/>
    </source>
</evidence>
<gene>
    <name evidence="8" type="ORF">ARMA_1862</name>
</gene>
<organism evidence="8 9">
    <name type="scientific">Ardenticatena maritima</name>
    <dbReference type="NCBI Taxonomy" id="872965"/>
    <lineage>
        <taxon>Bacteria</taxon>
        <taxon>Bacillati</taxon>
        <taxon>Chloroflexota</taxon>
        <taxon>Ardenticatenia</taxon>
        <taxon>Ardenticatenales</taxon>
        <taxon>Ardenticatenaceae</taxon>
        <taxon>Ardenticatena</taxon>
    </lineage>
</organism>
<dbReference type="Gene3D" id="1.10.760.10">
    <property type="entry name" value="Cytochrome c-like domain"/>
    <property type="match status" value="1"/>
</dbReference>
<dbReference type="GO" id="GO:0020037">
    <property type="term" value="F:heme binding"/>
    <property type="evidence" value="ECO:0007669"/>
    <property type="project" value="InterPro"/>
</dbReference>
<dbReference type="EMBL" id="BBZA01000144">
    <property type="protein sequence ID" value="GAP63439.1"/>
    <property type="molecule type" value="Genomic_DNA"/>
</dbReference>
<dbReference type="PROSITE" id="PS51257">
    <property type="entry name" value="PROKAR_LIPOPROTEIN"/>
    <property type="match status" value="1"/>
</dbReference>
<evidence type="ECO:0000313" key="9">
    <source>
        <dbReference type="Proteomes" id="UP000037784"/>
    </source>
</evidence>
<dbReference type="PANTHER" id="PTHR40394:SF2">
    <property type="entry name" value="QUINOL:CYTOCHROME C OXIDOREDUCTASE MEMBRANE PROTEIN"/>
    <property type="match status" value="1"/>
</dbReference>
<feature type="chain" id="PRO_5005817836" description="Cytochrome c domain-containing protein" evidence="6">
    <location>
        <begin position="24"/>
        <end position="193"/>
    </location>
</feature>
<dbReference type="InParanoid" id="A0A0M8K9W7"/>
<keyword evidence="1 4" id="KW-0349">Heme</keyword>
<dbReference type="SUPFAM" id="SSF46626">
    <property type="entry name" value="Cytochrome c"/>
    <property type="match status" value="1"/>
</dbReference>
<keyword evidence="3 4" id="KW-0408">Iron</keyword>
<feature type="compositionally biased region" description="Basic and acidic residues" evidence="5">
    <location>
        <begin position="44"/>
        <end position="57"/>
    </location>
</feature>
<feature type="domain" description="Cytochrome c" evidence="7">
    <location>
        <begin position="77"/>
        <end position="164"/>
    </location>
</feature>
<dbReference type="PROSITE" id="PS51007">
    <property type="entry name" value="CYTC"/>
    <property type="match status" value="1"/>
</dbReference>
<evidence type="ECO:0000256" key="3">
    <source>
        <dbReference type="ARBA" id="ARBA00023004"/>
    </source>
</evidence>
<evidence type="ECO:0000256" key="5">
    <source>
        <dbReference type="SAM" id="MobiDB-lite"/>
    </source>
</evidence>
<evidence type="ECO:0000313" key="8">
    <source>
        <dbReference type="EMBL" id="GAP63439.1"/>
    </source>
</evidence>
<dbReference type="RefSeq" id="WP_054493273.1">
    <property type="nucleotide sequence ID" value="NZ_BBZA01000144.1"/>
</dbReference>
<dbReference type="GO" id="GO:0009055">
    <property type="term" value="F:electron transfer activity"/>
    <property type="evidence" value="ECO:0007669"/>
    <property type="project" value="InterPro"/>
</dbReference>
<name>A0A0M8K9W7_9CHLR</name>
<evidence type="ECO:0000259" key="7">
    <source>
        <dbReference type="PROSITE" id="PS51007"/>
    </source>
</evidence>
<dbReference type="OrthoDB" id="9808312at2"/>
<dbReference type="Proteomes" id="UP000037784">
    <property type="component" value="Unassembled WGS sequence"/>
</dbReference>
<keyword evidence="2 4" id="KW-0479">Metal-binding</keyword>
<evidence type="ECO:0000256" key="1">
    <source>
        <dbReference type="ARBA" id="ARBA00022617"/>
    </source>
</evidence>
<dbReference type="PANTHER" id="PTHR40394">
    <property type="entry name" value="LIPOPROTEIN-RELATED"/>
    <property type="match status" value="1"/>
</dbReference>
<dbReference type="InterPro" id="IPR036909">
    <property type="entry name" value="Cyt_c-like_dom_sf"/>
</dbReference>
<keyword evidence="6" id="KW-0732">Signal</keyword>
<dbReference type="GO" id="GO:0046872">
    <property type="term" value="F:metal ion binding"/>
    <property type="evidence" value="ECO:0007669"/>
    <property type="project" value="UniProtKB-KW"/>
</dbReference>
<reference evidence="9" key="2">
    <citation type="submission" date="2015-08" db="EMBL/GenBank/DDBJ databases">
        <title>Draft Genome Sequence of a Heterotrophic Facultative Anaerobic Bacterium Ardenticatena maritima Strain 110S.</title>
        <authorList>
            <person name="Kawaichi S."/>
            <person name="Yoshida T."/>
            <person name="Sako Y."/>
            <person name="Nakamura R."/>
        </authorList>
    </citation>
    <scope>NUCLEOTIDE SEQUENCE [LARGE SCALE GENOMIC DNA]</scope>
    <source>
        <strain evidence="9">110S</strain>
    </source>
</reference>